<organism evidence="1 2">
    <name type="scientific">Lacticaseibacillus pabuli</name>
    <dbReference type="NCBI Taxonomy" id="3025672"/>
    <lineage>
        <taxon>Bacteria</taxon>
        <taxon>Bacillati</taxon>
        <taxon>Bacillota</taxon>
        <taxon>Bacilli</taxon>
        <taxon>Lactobacillales</taxon>
        <taxon>Lactobacillaceae</taxon>
        <taxon>Lacticaseibacillus</taxon>
    </lineage>
</organism>
<sequence length="61" mass="6626">MVKVTDEAVIAVMEQVDRIKKTVSPSGSMPRISVEEAYKLAALNLIASKLDGIDDSIMMSE</sequence>
<gene>
    <name evidence="1" type="ORF">PQ472_09000</name>
</gene>
<evidence type="ECO:0000313" key="1">
    <source>
        <dbReference type="EMBL" id="WDF82056.1"/>
    </source>
</evidence>
<reference evidence="1 2" key="1">
    <citation type="submission" date="2023-02" db="EMBL/GenBank/DDBJ databases">
        <title>Genome sequence of Lacticaseibacillus sp. KACC 23028.</title>
        <authorList>
            <person name="Kim S."/>
            <person name="Heo J."/>
            <person name="Kwon S.-W."/>
        </authorList>
    </citation>
    <scope>NUCLEOTIDE SEQUENCE [LARGE SCALE GENOMIC DNA]</scope>
    <source>
        <strain evidence="1 2">KACC 23028</strain>
    </source>
</reference>
<dbReference type="EMBL" id="CP117884">
    <property type="protein sequence ID" value="WDF82056.1"/>
    <property type="molecule type" value="Genomic_DNA"/>
</dbReference>
<name>A0ABY7WSW4_9LACO</name>
<accession>A0ABY7WSW4</accession>
<protein>
    <submittedName>
        <fullName evidence="1">Uncharacterized protein</fullName>
    </submittedName>
</protein>
<keyword evidence="2" id="KW-1185">Reference proteome</keyword>
<proteinExistence type="predicted"/>
<dbReference type="Proteomes" id="UP001220377">
    <property type="component" value="Chromosome"/>
</dbReference>
<dbReference type="RefSeq" id="WP_274259258.1">
    <property type="nucleotide sequence ID" value="NZ_CP117884.1"/>
</dbReference>
<evidence type="ECO:0000313" key="2">
    <source>
        <dbReference type="Proteomes" id="UP001220377"/>
    </source>
</evidence>